<protein>
    <submittedName>
        <fullName evidence="2">Outer membrane protein assembly factor BamB, contains PQQ-like beta-propeller repeat</fullName>
    </submittedName>
</protein>
<evidence type="ECO:0000259" key="1">
    <source>
        <dbReference type="Pfam" id="PF13360"/>
    </source>
</evidence>
<reference evidence="2 3" key="1">
    <citation type="submission" date="2017-01" db="EMBL/GenBank/DDBJ databases">
        <authorList>
            <person name="Varghese N."/>
            <person name="Submissions S."/>
        </authorList>
    </citation>
    <scope>NUCLEOTIDE SEQUENCE [LARGE SCALE GENOMIC DNA]</scope>
    <source>
        <strain evidence="2 3">DSM 2061</strain>
    </source>
</reference>
<dbReference type="PANTHER" id="PTHR34512">
    <property type="entry name" value="CELL SURFACE PROTEIN"/>
    <property type="match status" value="1"/>
</dbReference>
<dbReference type="SUPFAM" id="SSF50998">
    <property type="entry name" value="Quinoprotein alcohol dehydrogenase-like"/>
    <property type="match status" value="2"/>
</dbReference>
<comment type="caution">
    <text evidence="2">The sequence shown here is derived from an EMBL/GenBank/DDBJ whole genome shotgun (WGS) entry which is preliminary data.</text>
</comment>
<dbReference type="SMART" id="SM00564">
    <property type="entry name" value="PQQ"/>
    <property type="match status" value="6"/>
</dbReference>
<evidence type="ECO:0000313" key="2">
    <source>
        <dbReference type="EMBL" id="SIS53928.1"/>
    </source>
</evidence>
<dbReference type="InterPro" id="IPR011047">
    <property type="entry name" value="Quinoprotein_ADH-like_sf"/>
</dbReference>
<sequence>MKKQFLSKTVFWAITLVFVAGCTTDDGVELNENGEVIDPGTGGQIVSGNPGLNDFIIASQEEIMYTVDAQTGQETAIYTFPDGIDFVQLPDYSNGKIFVTADDNSINALDVADKSFLWDQYMLEYNYSNVGATSTVCNDGVCYASGHSGVVVAVDESSGKLKWYYSTDPEGDLDNVLNENRTPIVYGDKVYVFSDEGFYGDRPPSLHILDKETGVPVKKLELPYEVTGTPLFVGNTMYMPAKNLYFVDLETFAINWKLEADGMGTPVISGDKLVVNVLVEEGIRSALYCLDLETKNIIWQIDTGVNTLWSPLIVENVVYTNYDKGALRPEYNNGKPIALDLQTGEQLWFNEDLSLDFSLVYANGILFGYGHDILRTENDEDSVGLLAIDANTGEALWLNPLFEYGYHMLPLVVADNGVFGPSFYRGKQN</sequence>
<accession>A0ABY1KSE9</accession>
<evidence type="ECO:0000313" key="3">
    <source>
        <dbReference type="Proteomes" id="UP000185728"/>
    </source>
</evidence>
<name>A0ABY1KSE9_9FLAO</name>
<dbReference type="PANTHER" id="PTHR34512:SF30">
    <property type="entry name" value="OUTER MEMBRANE PROTEIN ASSEMBLY FACTOR BAMB"/>
    <property type="match status" value="1"/>
</dbReference>
<dbReference type="Pfam" id="PF13360">
    <property type="entry name" value="PQQ_2"/>
    <property type="match status" value="1"/>
</dbReference>
<dbReference type="RefSeq" id="WP_076454405.1">
    <property type="nucleotide sequence ID" value="NZ_FTOB01000002.1"/>
</dbReference>
<dbReference type="InterPro" id="IPR002372">
    <property type="entry name" value="PQQ_rpt_dom"/>
</dbReference>
<dbReference type="Proteomes" id="UP000185728">
    <property type="component" value="Unassembled WGS sequence"/>
</dbReference>
<dbReference type="InterPro" id="IPR018391">
    <property type="entry name" value="PQQ_b-propeller_rpt"/>
</dbReference>
<proteinExistence type="predicted"/>
<keyword evidence="3" id="KW-1185">Reference proteome</keyword>
<gene>
    <name evidence="2" type="ORF">SAMN05421766_102629</name>
</gene>
<organism evidence="2 3">
    <name type="scientific">Zobellia uliginosa</name>
    <dbReference type="NCBI Taxonomy" id="143224"/>
    <lineage>
        <taxon>Bacteria</taxon>
        <taxon>Pseudomonadati</taxon>
        <taxon>Bacteroidota</taxon>
        <taxon>Flavobacteriia</taxon>
        <taxon>Flavobacteriales</taxon>
        <taxon>Flavobacteriaceae</taxon>
        <taxon>Zobellia</taxon>
    </lineage>
</organism>
<dbReference type="Gene3D" id="2.130.10.10">
    <property type="entry name" value="YVTN repeat-like/Quinoprotein amine dehydrogenase"/>
    <property type="match status" value="2"/>
</dbReference>
<feature type="domain" description="Pyrrolo-quinoline quinone repeat" evidence="1">
    <location>
        <begin position="56"/>
        <end position="257"/>
    </location>
</feature>
<dbReference type="PROSITE" id="PS51257">
    <property type="entry name" value="PROKAR_LIPOPROTEIN"/>
    <property type="match status" value="1"/>
</dbReference>
<dbReference type="InterPro" id="IPR015943">
    <property type="entry name" value="WD40/YVTN_repeat-like_dom_sf"/>
</dbReference>
<dbReference type="EMBL" id="FTOB01000002">
    <property type="protein sequence ID" value="SIS53928.1"/>
    <property type="molecule type" value="Genomic_DNA"/>
</dbReference>